<feature type="domain" description="ShKT" evidence="3">
    <location>
        <begin position="211"/>
        <end position="250"/>
    </location>
</feature>
<name>A0A2A2K4F3_9BILA</name>
<dbReference type="PANTHER" id="PTHR21724:SF0">
    <property type="entry name" value="SHKT DOMAIN-CONTAINING PROTEIN"/>
    <property type="match status" value="1"/>
</dbReference>
<dbReference type="InterPro" id="IPR003582">
    <property type="entry name" value="ShKT_dom"/>
</dbReference>
<gene>
    <name evidence="4" type="ORF">WR25_20974</name>
</gene>
<dbReference type="Gene3D" id="1.10.10.1940">
    <property type="match status" value="2"/>
</dbReference>
<dbReference type="EMBL" id="LIAE01009683">
    <property type="protein sequence ID" value="PAV68795.1"/>
    <property type="molecule type" value="Genomic_DNA"/>
</dbReference>
<keyword evidence="2" id="KW-0732">Signal</keyword>
<accession>A0A2A2K4F3</accession>
<evidence type="ECO:0000256" key="2">
    <source>
        <dbReference type="SAM" id="SignalP"/>
    </source>
</evidence>
<feature type="signal peptide" evidence="2">
    <location>
        <begin position="1"/>
        <end position="16"/>
    </location>
</feature>
<dbReference type="PANTHER" id="PTHR21724">
    <property type="entry name" value="SHKT DOMAIN-CONTAINING PROTEIN"/>
    <property type="match status" value="1"/>
</dbReference>
<organism evidence="4 5">
    <name type="scientific">Diploscapter pachys</name>
    <dbReference type="NCBI Taxonomy" id="2018661"/>
    <lineage>
        <taxon>Eukaryota</taxon>
        <taxon>Metazoa</taxon>
        <taxon>Ecdysozoa</taxon>
        <taxon>Nematoda</taxon>
        <taxon>Chromadorea</taxon>
        <taxon>Rhabditida</taxon>
        <taxon>Rhabditina</taxon>
        <taxon>Rhabditomorpha</taxon>
        <taxon>Rhabditoidea</taxon>
        <taxon>Rhabditidae</taxon>
        <taxon>Diploscapter</taxon>
    </lineage>
</organism>
<keyword evidence="5" id="KW-1185">Reference proteome</keyword>
<evidence type="ECO:0000256" key="1">
    <source>
        <dbReference type="PROSITE-ProRule" id="PRU01005"/>
    </source>
</evidence>
<evidence type="ECO:0000313" key="5">
    <source>
        <dbReference type="Proteomes" id="UP000218231"/>
    </source>
</evidence>
<dbReference type="PROSITE" id="PS51670">
    <property type="entry name" value="SHKT"/>
    <property type="match status" value="1"/>
</dbReference>
<comment type="caution">
    <text evidence="4">The sequence shown here is derived from an EMBL/GenBank/DDBJ whole genome shotgun (WGS) entry which is preliminary data.</text>
</comment>
<evidence type="ECO:0000259" key="3">
    <source>
        <dbReference type="PROSITE" id="PS51670"/>
    </source>
</evidence>
<reference evidence="4 5" key="1">
    <citation type="journal article" date="2017" name="Curr. Biol.">
        <title>Genome architecture and evolution of a unichromosomal asexual nematode.</title>
        <authorList>
            <person name="Fradin H."/>
            <person name="Zegar C."/>
            <person name="Gutwein M."/>
            <person name="Lucas J."/>
            <person name="Kovtun M."/>
            <person name="Corcoran D."/>
            <person name="Baugh L.R."/>
            <person name="Kiontke K."/>
            <person name="Gunsalus K."/>
            <person name="Fitch D.H."/>
            <person name="Piano F."/>
        </authorList>
    </citation>
    <scope>NUCLEOTIDE SEQUENCE [LARGE SCALE GENOMIC DNA]</scope>
    <source>
        <strain evidence="4">PF1309</strain>
    </source>
</reference>
<feature type="chain" id="PRO_5013172281" description="ShKT domain-containing protein" evidence="2">
    <location>
        <begin position="17"/>
        <end position="251"/>
    </location>
</feature>
<sequence length="251" mass="27010">MSPLFLLLSVIPLAFCADITVDFDCAAFDPAQSKFAYIKTATVCKDKLSLLGCQQQFGGNAPTTVTENGVEQRPFQCFGTAATGPIDPTIKKSAIQSCPAFCGYCCKTDAYNCKDKEFPRINCELVDDTLCEDITWRQIIAEDCPSKCGFCNQGGCIDIALNCDVDNKSICTAIGAQDFVNQNCKRTCGRCSSTPVTPTPPPVIPGGDPCAKVVDNSSSCATWNQNGFCVSGFYTDAQKKQYCAKTCKLCT</sequence>
<evidence type="ECO:0000313" key="4">
    <source>
        <dbReference type="EMBL" id="PAV68795.1"/>
    </source>
</evidence>
<dbReference type="AlphaFoldDB" id="A0A2A2K4F3"/>
<dbReference type="STRING" id="2018661.A0A2A2K4F3"/>
<comment type="caution">
    <text evidence="1">Lacks conserved residue(s) required for the propagation of feature annotation.</text>
</comment>
<dbReference type="Pfam" id="PF01549">
    <property type="entry name" value="ShK"/>
    <property type="match status" value="3"/>
</dbReference>
<dbReference type="OrthoDB" id="5813795at2759"/>
<proteinExistence type="predicted"/>
<dbReference type="Proteomes" id="UP000218231">
    <property type="component" value="Unassembled WGS sequence"/>
</dbReference>
<dbReference type="SMART" id="SM00254">
    <property type="entry name" value="ShKT"/>
    <property type="match status" value="3"/>
</dbReference>
<protein>
    <recommendedName>
        <fullName evidence="3">ShKT domain-containing protein</fullName>
    </recommendedName>
</protein>